<comment type="caution">
    <text evidence="1">The sequence shown here is derived from an EMBL/GenBank/DDBJ whole genome shotgun (WGS) entry which is preliminary data.</text>
</comment>
<dbReference type="AlphaFoldDB" id="A0A9P4JW29"/>
<accession>A0A9P4JW29</accession>
<organism evidence="1 2">
    <name type="scientific">Lojkania enalia</name>
    <dbReference type="NCBI Taxonomy" id="147567"/>
    <lineage>
        <taxon>Eukaryota</taxon>
        <taxon>Fungi</taxon>
        <taxon>Dikarya</taxon>
        <taxon>Ascomycota</taxon>
        <taxon>Pezizomycotina</taxon>
        <taxon>Dothideomycetes</taxon>
        <taxon>Pleosporomycetidae</taxon>
        <taxon>Pleosporales</taxon>
        <taxon>Pleosporales incertae sedis</taxon>
        <taxon>Lojkania</taxon>
    </lineage>
</organism>
<gene>
    <name evidence="1" type="ORF">CC78DRAFT_588321</name>
</gene>
<dbReference type="EMBL" id="ML986926">
    <property type="protein sequence ID" value="KAF2257566.1"/>
    <property type="molecule type" value="Genomic_DNA"/>
</dbReference>
<proteinExistence type="predicted"/>
<protein>
    <submittedName>
        <fullName evidence="1">Uncharacterized protein</fullName>
    </submittedName>
</protein>
<name>A0A9P4JW29_9PLEO</name>
<dbReference type="Proteomes" id="UP000800093">
    <property type="component" value="Unassembled WGS sequence"/>
</dbReference>
<keyword evidence="2" id="KW-1185">Reference proteome</keyword>
<sequence>MGTPINGFEDAQSTNQKDRISVNRPHLLQGVQGKASTDHNSCYTGSNLRGCNNTPQFSRPSHVPVLITGYNIVVEGEGSNQARFQYEWKKGGVTINDSQNTYWRSLDSRLSIEIASNEHHQIKSENFGSPATFRFVLDSLIAADHENGTVVALIVPQSRVHIVQSDIISLRLVDCSVVKIIWSFSELHQLFEGGPIRLDSKAFPAAFAAAAGGPVLKESRSITIESLLRSLNVELSNYLSFPWLSTQEPKRKTLAVVEGGRYGPDNGGTGESIYAAAHALGIDMVVFDDARH</sequence>
<evidence type="ECO:0000313" key="2">
    <source>
        <dbReference type="Proteomes" id="UP000800093"/>
    </source>
</evidence>
<reference evidence="2" key="1">
    <citation type="journal article" date="2020" name="Stud. Mycol.">
        <title>101 Dothideomycetes genomes: A test case for predicting lifestyles and emergence of pathogens.</title>
        <authorList>
            <person name="Haridas S."/>
            <person name="Albert R."/>
            <person name="Binder M."/>
            <person name="Bloem J."/>
            <person name="LaButti K."/>
            <person name="Salamov A."/>
            <person name="Andreopoulos B."/>
            <person name="Baker S."/>
            <person name="Barry K."/>
            <person name="Bills G."/>
            <person name="Bluhm B."/>
            <person name="Cannon C."/>
            <person name="Castanera R."/>
            <person name="Culley D."/>
            <person name="Daum C."/>
            <person name="Ezra D."/>
            <person name="Gonzalez J."/>
            <person name="Henrissat B."/>
            <person name="Kuo A."/>
            <person name="Liang C."/>
            <person name="Lipzen A."/>
            <person name="Lutzoni F."/>
            <person name="Magnuson J."/>
            <person name="Mondo S."/>
            <person name="Nolan M."/>
            <person name="Ohm R."/>
            <person name="Pangilinan J."/>
            <person name="Park H.-J."/>
            <person name="Ramirez L."/>
            <person name="Alfaro M."/>
            <person name="Sun H."/>
            <person name="Tritt A."/>
            <person name="Yoshinaga Y."/>
            <person name="Zwiers L.-H."/>
            <person name="Turgeon B."/>
            <person name="Goodwin S."/>
            <person name="Spatafora J."/>
            <person name="Crous P."/>
            <person name="Grigoriev I."/>
        </authorList>
    </citation>
    <scope>NUCLEOTIDE SEQUENCE [LARGE SCALE GENOMIC DNA]</scope>
    <source>
        <strain evidence="2">CBS 304.66</strain>
    </source>
</reference>
<evidence type="ECO:0000313" key="1">
    <source>
        <dbReference type="EMBL" id="KAF2257566.1"/>
    </source>
</evidence>
<dbReference type="OrthoDB" id="434648at2759"/>